<dbReference type="PANTHER" id="PTHR30483">
    <property type="entry name" value="LEUCINE-SPECIFIC-BINDING PROTEIN"/>
    <property type="match status" value="1"/>
</dbReference>
<dbReference type="InterPro" id="IPR051010">
    <property type="entry name" value="BCAA_transport"/>
</dbReference>
<dbReference type="EMBL" id="CU459003">
    <property type="protein sequence ID" value="CAM74390.1"/>
    <property type="molecule type" value="Genomic_DNA"/>
</dbReference>
<reference evidence="6" key="1">
    <citation type="journal article" date="2007" name="J. Bacteriol.">
        <title>Comparative genome analysis of four magnetotactic bacteria reveals a complex set of group-specific genes implicated in magnetosome biomineralization and function.</title>
        <authorList>
            <person name="Richter M."/>
            <person name="Kube M."/>
            <person name="Bazylinski D.A."/>
            <person name="Lombardot T."/>
            <person name="Gloeckner F.O."/>
            <person name="Reinhardt R."/>
            <person name="Schueler D."/>
        </authorList>
    </citation>
    <scope>NUCLEOTIDE SEQUENCE</scope>
    <source>
        <strain evidence="6">MSR-1</strain>
    </source>
</reference>
<gene>
    <name evidence="6" type="ORF">MGR_1975</name>
</gene>
<accession>A4TUT3</accession>
<feature type="domain" description="Leucine-binding protein" evidence="5">
    <location>
        <begin position="30"/>
        <end position="128"/>
    </location>
</feature>
<protein>
    <submittedName>
        <fullName evidence="6">ABC-type branched-chain amino acid transport systems, periplasmic component</fullName>
    </submittedName>
</protein>
<dbReference type="GO" id="GO:0006865">
    <property type="term" value="P:amino acid transport"/>
    <property type="evidence" value="ECO:0007669"/>
    <property type="project" value="UniProtKB-KW"/>
</dbReference>
<keyword evidence="2 4" id="KW-0732">Signal</keyword>
<feature type="chain" id="PRO_5002674400" evidence="4">
    <location>
        <begin position="20"/>
        <end position="172"/>
    </location>
</feature>
<evidence type="ECO:0000313" key="6">
    <source>
        <dbReference type="EMBL" id="CAM74390.1"/>
    </source>
</evidence>
<proteinExistence type="inferred from homology"/>
<dbReference type="Pfam" id="PF13458">
    <property type="entry name" value="Peripla_BP_6"/>
    <property type="match status" value="1"/>
</dbReference>
<sequence length="172" mass="18126">MRPLAILALMLCAAAPARAAGPAGASDPSIVIGFVATRSGGGAVAGLDGVDGFTLALRQLGGRFSNQEVRVVAVDDKGSPDIARKQAARLIQSERLDMIVTAVTMPSLAANANGAEAYKLNALNLKMPTPSMTESQSMPHYAPLQGIVERPDWCYFHPDCRPLRTARMLAPL</sequence>
<keyword evidence="3" id="KW-0029">Amino-acid transport</keyword>
<dbReference type="AlphaFoldDB" id="A4TUT3"/>
<name>A4TUT3_9PROT</name>
<keyword evidence="3" id="KW-0813">Transport</keyword>
<evidence type="ECO:0000256" key="2">
    <source>
        <dbReference type="ARBA" id="ARBA00022729"/>
    </source>
</evidence>
<dbReference type="SUPFAM" id="SSF53822">
    <property type="entry name" value="Periplasmic binding protein-like I"/>
    <property type="match status" value="1"/>
</dbReference>
<dbReference type="PANTHER" id="PTHR30483:SF6">
    <property type="entry name" value="PERIPLASMIC BINDING PROTEIN OF ABC TRANSPORTER FOR NATURAL AMINO ACIDS"/>
    <property type="match status" value="1"/>
</dbReference>
<dbReference type="InterPro" id="IPR028082">
    <property type="entry name" value="Peripla_BP_I"/>
</dbReference>
<feature type="signal peptide" evidence="4">
    <location>
        <begin position="1"/>
        <end position="19"/>
    </location>
</feature>
<evidence type="ECO:0000256" key="1">
    <source>
        <dbReference type="ARBA" id="ARBA00010062"/>
    </source>
</evidence>
<evidence type="ECO:0000256" key="3">
    <source>
        <dbReference type="ARBA" id="ARBA00022970"/>
    </source>
</evidence>
<evidence type="ECO:0000256" key="4">
    <source>
        <dbReference type="SAM" id="SignalP"/>
    </source>
</evidence>
<comment type="similarity">
    <text evidence="1">Belongs to the leucine-binding protein family.</text>
</comment>
<organism evidence="6">
    <name type="scientific">Magnetospirillum gryphiswaldense</name>
    <dbReference type="NCBI Taxonomy" id="55518"/>
    <lineage>
        <taxon>Bacteria</taxon>
        <taxon>Pseudomonadati</taxon>
        <taxon>Pseudomonadota</taxon>
        <taxon>Alphaproteobacteria</taxon>
        <taxon>Rhodospirillales</taxon>
        <taxon>Rhodospirillaceae</taxon>
        <taxon>Magnetospirillum</taxon>
    </lineage>
</organism>
<dbReference type="InterPro" id="IPR028081">
    <property type="entry name" value="Leu-bd"/>
</dbReference>
<dbReference type="Gene3D" id="3.40.50.2300">
    <property type="match status" value="1"/>
</dbReference>
<evidence type="ECO:0000259" key="5">
    <source>
        <dbReference type="Pfam" id="PF13458"/>
    </source>
</evidence>